<dbReference type="Proteomes" id="UP000831817">
    <property type="component" value="Plasmid pRMAS01"/>
</dbReference>
<evidence type="ECO:0000313" key="2">
    <source>
        <dbReference type="Proteomes" id="UP000831817"/>
    </source>
</evidence>
<accession>A0ABN6PDE1</accession>
<dbReference type="EMBL" id="AP025699">
    <property type="protein sequence ID" value="BDH80255.1"/>
    <property type="molecule type" value="Genomic_DNA"/>
</dbReference>
<name>A0ABN6PDE1_9EURY</name>
<sequence length="84" mass="9482">MGVHSRYKSKSVCMLPGAYNLQGHMVPCYKSKSVCTFHIISINFVSFMLQSKFSVSLDSICTFSLQVKIHSQIMRLTVKGYSLL</sequence>
<gene>
    <name evidence="1" type="ORF">MTTB_p350</name>
</gene>
<organism evidence="1 2">
    <name type="scientific">Methanothermobacter tenebrarum</name>
    <dbReference type="NCBI Taxonomy" id="680118"/>
    <lineage>
        <taxon>Archaea</taxon>
        <taxon>Methanobacteriati</taxon>
        <taxon>Methanobacteriota</taxon>
        <taxon>Methanomada group</taxon>
        <taxon>Methanobacteria</taxon>
        <taxon>Methanobacteriales</taxon>
        <taxon>Methanobacteriaceae</taxon>
        <taxon>Methanothermobacter</taxon>
    </lineage>
</organism>
<protein>
    <submittedName>
        <fullName evidence="1">Uncharacterized protein</fullName>
    </submittedName>
</protein>
<proteinExistence type="predicted"/>
<geneLocation type="plasmid" evidence="1 2">
    <name>pRMAS01</name>
</geneLocation>
<keyword evidence="2" id="KW-1185">Reference proteome</keyword>
<evidence type="ECO:0000313" key="1">
    <source>
        <dbReference type="EMBL" id="BDH80255.1"/>
    </source>
</evidence>
<keyword evidence="1" id="KW-0614">Plasmid</keyword>
<reference evidence="1 2" key="1">
    <citation type="submission" date="2022-04" db="EMBL/GenBank/DDBJ databases">
        <title>Complete genome of Methanothermobacter tenebrarum strain RMAS.</title>
        <authorList>
            <person name="Nakamura K."/>
            <person name="Oshima K."/>
            <person name="Hattori M."/>
            <person name="Kamagata Y."/>
            <person name="Takamizawa K."/>
        </authorList>
    </citation>
    <scope>NUCLEOTIDE SEQUENCE [LARGE SCALE GENOMIC DNA]</scope>
    <source>
        <strain evidence="1 2">RMAS</strain>
        <plasmid evidence="1 2">pRMAS01</plasmid>
    </source>
</reference>